<protein>
    <recommendedName>
        <fullName evidence="4">Basic proline-rich protein-like</fullName>
    </recommendedName>
</protein>
<accession>A0ABQ9V1N9</accession>
<evidence type="ECO:0000313" key="2">
    <source>
        <dbReference type="EMBL" id="KAK2103277.1"/>
    </source>
</evidence>
<evidence type="ECO:0008006" key="4">
    <source>
        <dbReference type="Google" id="ProtNLM"/>
    </source>
</evidence>
<keyword evidence="3" id="KW-1185">Reference proteome</keyword>
<evidence type="ECO:0000313" key="3">
    <source>
        <dbReference type="Proteomes" id="UP001266305"/>
    </source>
</evidence>
<dbReference type="EMBL" id="JASSZA010000008">
    <property type="protein sequence ID" value="KAK2103277.1"/>
    <property type="molecule type" value="Genomic_DNA"/>
</dbReference>
<feature type="compositionally biased region" description="Low complexity" evidence="1">
    <location>
        <begin position="1"/>
        <end position="23"/>
    </location>
</feature>
<organism evidence="2 3">
    <name type="scientific">Saguinus oedipus</name>
    <name type="common">Cotton-top tamarin</name>
    <name type="synonym">Oedipomidas oedipus</name>
    <dbReference type="NCBI Taxonomy" id="9490"/>
    <lineage>
        <taxon>Eukaryota</taxon>
        <taxon>Metazoa</taxon>
        <taxon>Chordata</taxon>
        <taxon>Craniata</taxon>
        <taxon>Vertebrata</taxon>
        <taxon>Euteleostomi</taxon>
        <taxon>Mammalia</taxon>
        <taxon>Eutheria</taxon>
        <taxon>Euarchontoglires</taxon>
        <taxon>Primates</taxon>
        <taxon>Haplorrhini</taxon>
        <taxon>Platyrrhini</taxon>
        <taxon>Cebidae</taxon>
        <taxon>Callitrichinae</taxon>
        <taxon>Saguinus</taxon>
    </lineage>
</organism>
<comment type="caution">
    <text evidence="2">The sequence shown here is derived from an EMBL/GenBank/DDBJ whole genome shotgun (WGS) entry which is preliminary data.</text>
</comment>
<feature type="compositionally biased region" description="Pro residues" evidence="1">
    <location>
        <begin position="147"/>
        <end position="156"/>
    </location>
</feature>
<reference evidence="2 3" key="1">
    <citation type="submission" date="2023-05" db="EMBL/GenBank/DDBJ databases">
        <title>B98-5 Cell Line De Novo Hybrid Assembly: An Optical Mapping Approach.</title>
        <authorList>
            <person name="Kananen K."/>
            <person name="Auerbach J.A."/>
            <person name="Kautto E."/>
            <person name="Blachly J.S."/>
        </authorList>
    </citation>
    <scope>NUCLEOTIDE SEQUENCE [LARGE SCALE GENOMIC DNA]</scope>
    <source>
        <strain evidence="2">B95-8</strain>
        <tissue evidence="2">Cell line</tissue>
    </source>
</reference>
<name>A0ABQ9V1N9_SAGOE</name>
<gene>
    <name evidence="2" type="ORF">P7K49_017133</name>
</gene>
<evidence type="ECO:0000256" key="1">
    <source>
        <dbReference type="SAM" id="MobiDB-lite"/>
    </source>
</evidence>
<dbReference type="Proteomes" id="UP001266305">
    <property type="component" value="Unassembled WGS sequence"/>
</dbReference>
<sequence>MSHLGAGRPAQPARPGWAWRPAPSCLPAVAGRPKCGFGGKRKESDPPGAAGRANLWEGALPCPDAAGTVPHSPGRSRLSPDTRSGSEHLTGSRRRLGARGAALARSPHSGGREVPAPWAERSELPWPQEPPCPARQRPLAAASGAPNPAPGPPSLTCPPRRPRSGSERSSRRQYPAPPTARRDPAPAGPRPPRREPAPLAHWRLARAGPSPLAVPLPSFPFPTFPRWGTQLYADCSARSPELEAPPVPHVEGTVSR</sequence>
<proteinExistence type="predicted"/>
<feature type="region of interest" description="Disordered" evidence="1">
    <location>
        <begin position="1"/>
        <end position="200"/>
    </location>
</feature>